<evidence type="ECO:0000313" key="3">
    <source>
        <dbReference type="Proteomes" id="UP001165396"/>
    </source>
</evidence>
<feature type="signal peptide" evidence="1">
    <location>
        <begin position="1"/>
        <end position="17"/>
    </location>
</feature>
<keyword evidence="1" id="KW-0732">Signal</keyword>
<comment type="caution">
    <text evidence="2">The sequence shown here is derived from an EMBL/GenBank/DDBJ whole genome shotgun (WGS) entry which is preliminary data.</text>
</comment>
<dbReference type="PROSITE" id="PS51257">
    <property type="entry name" value="PROKAR_LIPOPROTEIN"/>
    <property type="match status" value="1"/>
</dbReference>
<dbReference type="Proteomes" id="UP001165396">
    <property type="component" value="Unassembled WGS sequence"/>
</dbReference>
<protein>
    <submittedName>
        <fullName evidence="2">Uncharacterized protein</fullName>
    </submittedName>
</protein>
<accession>A0ABT1YZH7</accession>
<dbReference type="EMBL" id="JANKJG010000004">
    <property type="protein sequence ID" value="MCR8826289.1"/>
    <property type="molecule type" value="Genomic_DNA"/>
</dbReference>
<reference evidence="2" key="1">
    <citation type="submission" date="2022-07" db="EMBL/GenBank/DDBJ databases">
        <title>Pseudosulfitobacter sp. strain AP-MA-4, whole genome sequence.</title>
        <authorList>
            <person name="Jiang Y."/>
        </authorList>
    </citation>
    <scope>NUCLEOTIDE SEQUENCE</scope>
    <source>
        <strain evidence="2">AP-MA-4</strain>
    </source>
</reference>
<evidence type="ECO:0000256" key="1">
    <source>
        <dbReference type="SAM" id="SignalP"/>
    </source>
</evidence>
<evidence type="ECO:0000313" key="2">
    <source>
        <dbReference type="EMBL" id="MCR8826289.1"/>
    </source>
</evidence>
<feature type="chain" id="PRO_5045562847" evidence="1">
    <location>
        <begin position="18"/>
        <end position="100"/>
    </location>
</feature>
<gene>
    <name evidence="2" type="ORF">NTA49_07040</name>
</gene>
<name>A0ABT1YZH7_9RHOB</name>
<proteinExistence type="predicted"/>
<sequence length="100" mass="10532">MRLFLVTALIAAPLALAACAQFPELDAAISERAKAADYPELVNVAPILARAENDGPAPAVVQGNLEARVAALRSRAARIKGSSVIDSADRTRLAQEPRID</sequence>
<dbReference type="RefSeq" id="WP_258293980.1">
    <property type="nucleotide sequence ID" value="NZ_JANKJG010000004.1"/>
</dbReference>
<keyword evidence="3" id="KW-1185">Reference proteome</keyword>
<organism evidence="2 3">
    <name type="scientific">Pseudosulfitobacter koreensis</name>
    <dbReference type="NCBI Taxonomy" id="2968472"/>
    <lineage>
        <taxon>Bacteria</taxon>
        <taxon>Pseudomonadati</taxon>
        <taxon>Pseudomonadota</taxon>
        <taxon>Alphaproteobacteria</taxon>
        <taxon>Rhodobacterales</taxon>
        <taxon>Roseobacteraceae</taxon>
        <taxon>Pseudosulfitobacter</taxon>
    </lineage>
</organism>